<gene>
    <name evidence="2" type="ORF">G0Q07_06985</name>
</gene>
<proteinExistence type="predicted"/>
<name>A0A6C0RC59_9BACT</name>
<organism evidence="2 3">
    <name type="scientific">Draconibacterium halophilum</name>
    <dbReference type="NCBI Taxonomy" id="2706887"/>
    <lineage>
        <taxon>Bacteria</taxon>
        <taxon>Pseudomonadati</taxon>
        <taxon>Bacteroidota</taxon>
        <taxon>Bacteroidia</taxon>
        <taxon>Marinilabiliales</taxon>
        <taxon>Prolixibacteraceae</taxon>
        <taxon>Draconibacterium</taxon>
    </lineage>
</organism>
<dbReference type="RefSeq" id="WP_163345404.1">
    <property type="nucleotide sequence ID" value="NZ_CP048409.1"/>
</dbReference>
<dbReference type="AlphaFoldDB" id="A0A6C0RC59"/>
<evidence type="ECO:0000313" key="2">
    <source>
        <dbReference type="EMBL" id="QIA07482.1"/>
    </source>
</evidence>
<accession>A0A6C0RC59</accession>
<feature type="compositionally biased region" description="Polar residues" evidence="1">
    <location>
        <begin position="31"/>
        <end position="40"/>
    </location>
</feature>
<feature type="region of interest" description="Disordered" evidence="1">
    <location>
        <begin position="31"/>
        <end position="56"/>
    </location>
</feature>
<sequence>MKKLKFERDILEYQSSGNHLKEVPEVLSRLSHQAGSTETKVSAAKLHNENEATQSR</sequence>
<dbReference type="Proteomes" id="UP000474630">
    <property type="component" value="Chromosome"/>
</dbReference>
<dbReference type="EMBL" id="CP048409">
    <property type="protein sequence ID" value="QIA07482.1"/>
    <property type="molecule type" value="Genomic_DNA"/>
</dbReference>
<protein>
    <submittedName>
        <fullName evidence="2">Uncharacterized protein</fullName>
    </submittedName>
</protein>
<evidence type="ECO:0000313" key="3">
    <source>
        <dbReference type="Proteomes" id="UP000474630"/>
    </source>
</evidence>
<dbReference type="KEGG" id="drc:G0Q07_06985"/>
<evidence type="ECO:0000256" key="1">
    <source>
        <dbReference type="SAM" id="MobiDB-lite"/>
    </source>
</evidence>
<keyword evidence="3" id="KW-1185">Reference proteome</keyword>
<reference evidence="2 3" key="1">
    <citation type="submission" date="2020-02" db="EMBL/GenBank/DDBJ databases">
        <title>Genome sequencing for Draconibacterium sp. strain M1.</title>
        <authorList>
            <person name="Park S.-J."/>
        </authorList>
    </citation>
    <scope>NUCLEOTIDE SEQUENCE [LARGE SCALE GENOMIC DNA]</scope>
    <source>
        <strain evidence="2 3">M1</strain>
    </source>
</reference>